<evidence type="ECO:0008006" key="4">
    <source>
        <dbReference type="Google" id="ProtNLM"/>
    </source>
</evidence>
<sequence length="253" mass="29639">MKKWLLPLCLAFISMFAFEMKFTTSVNASYKDQMYADTIVYKMKKGSKPSRDVLLKSFIIHKGTWLTSDSYSSKYGGWIISTSDFHSGKDVYYMILKNNFWSVNENSSYQRMPNMLWRRKVLGYVPVFSSPSSNTIKFYLNKYKHTTWTVNYESKSNKHNYAVYYHIKHGRISGWVWRGYLKFAPHKNLMVQTPGDDEVPLHDNPSKENNYPLTSGPTYDAIQFKGSDKVWVQPMAKEMDDYGWTYLSNLTVK</sequence>
<evidence type="ECO:0000313" key="2">
    <source>
        <dbReference type="EMBL" id="EEI25819.1"/>
    </source>
</evidence>
<dbReference type="HOGENOM" id="CLU_1097491_0_0_9"/>
<keyword evidence="3" id="KW-1185">Reference proteome</keyword>
<dbReference type="RefSeq" id="WP_003636351.1">
    <property type="nucleotide sequence ID" value="NZ_AZDF01000026.1"/>
</dbReference>
<name>C0XFJ8_LENH9</name>
<dbReference type="Proteomes" id="UP000003752">
    <property type="component" value="Unassembled WGS sequence"/>
</dbReference>
<dbReference type="EMBL" id="ACGP01000003">
    <property type="protein sequence ID" value="EEI25819.1"/>
    <property type="molecule type" value="Genomic_DNA"/>
</dbReference>
<reference evidence="2 3" key="1">
    <citation type="submission" date="2009-01" db="EMBL/GenBank/DDBJ databases">
        <authorList>
            <person name="Qin X."/>
            <person name="Bachman B."/>
            <person name="Battles P."/>
            <person name="Bell A."/>
            <person name="Bess C."/>
            <person name="Bickham C."/>
            <person name="Chaboub L."/>
            <person name="Chen D."/>
            <person name="Coyle M."/>
            <person name="Deiros D.R."/>
            <person name="Dinh H."/>
            <person name="Forbes L."/>
            <person name="Fowler G."/>
            <person name="Francisco L."/>
            <person name="Fu Q."/>
            <person name="Gubbala S."/>
            <person name="Hale W."/>
            <person name="Han Y."/>
            <person name="Hemphill L."/>
            <person name="Highlander S.K."/>
            <person name="Hirani K."/>
            <person name="Hogues M."/>
            <person name="Jackson L."/>
            <person name="Jakkamsetti A."/>
            <person name="Javaid M."/>
            <person name="Jiang H."/>
            <person name="Korchina V."/>
            <person name="Kovar C."/>
            <person name="Lara F."/>
            <person name="Lee S."/>
            <person name="Mata R."/>
            <person name="Mathew T."/>
            <person name="Moen C."/>
            <person name="Morales K."/>
            <person name="Munidasa M."/>
            <person name="Nazareth L."/>
            <person name="Ngo R."/>
            <person name="Nguyen L."/>
            <person name="Okwuonu G."/>
            <person name="Ongeri F."/>
            <person name="Patil S."/>
            <person name="Petrosino J."/>
            <person name="Pham C."/>
            <person name="Pham P."/>
            <person name="Pu L.-L."/>
            <person name="Puazo M."/>
            <person name="Raj R."/>
            <person name="Reid J."/>
            <person name="Rouhana J."/>
            <person name="Saada N."/>
            <person name="Shang Y."/>
            <person name="Simmons D."/>
            <person name="Thornton R."/>
            <person name="Warren J."/>
            <person name="Weissenberger G."/>
            <person name="Zhang J."/>
            <person name="Zhang L."/>
            <person name="Zhou C."/>
            <person name="Zhu D."/>
            <person name="Muzny D."/>
            <person name="Worley K."/>
            <person name="Gibbs R."/>
        </authorList>
    </citation>
    <scope>NUCLEOTIDE SEQUENCE [LARGE SCALE GENOMIC DNA]</scope>
    <source>
        <strain evidence="3">ATCC 8290 / DSM 20176 / CCUG 30140 / JCM 1155 / KCTC 3500 / NBRC 15886 / NCIMB 8040 / NRRL B-1843 / 9</strain>
    </source>
</reference>
<protein>
    <recommendedName>
        <fullName evidence="4">GW domain-containing protein</fullName>
    </recommendedName>
</protein>
<evidence type="ECO:0000313" key="3">
    <source>
        <dbReference type="Proteomes" id="UP000003752"/>
    </source>
</evidence>
<keyword evidence="1" id="KW-0732">Signal</keyword>
<feature type="signal peptide" evidence="1">
    <location>
        <begin position="1"/>
        <end position="19"/>
    </location>
</feature>
<evidence type="ECO:0000256" key="1">
    <source>
        <dbReference type="SAM" id="SignalP"/>
    </source>
</evidence>
<dbReference type="PATRIC" id="fig|1423757.3.peg.1186"/>
<comment type="caution">
    <text evidence="2">The sequence shown here is derived from an EMBL/GenBank/DDBJ whole genome shotgun (WGS) entry which is preliminary data.</text>
</comment>
<accession>C0XFJ8</accession>
<organism evidence="2 3">
    <name type="scientific">Lentilactobacillus hilgardii (strain ATCC 8290 / DSM 20176 / CCUG 30140 / JCM 1155 / KCTC 3500 / NBRC 15886 / NCIMB 8040 / NRRL B-1843 / 9)</name>
    <dbReference type="NCBI Taxonomy" id="1423757"/>
    <lineage>
        <taxon>Bacteria</taxon>
        <taxon>Bacillati</taxon>
        <taxon>Bacillota</taxon>
        <taxon>Bacilli</taxon>
        <taxon>Lactobacillales</taxon>
        <taxon>Lactobacillaceae</taxon>
        <taxon>Lentilactobacillus</taxon>
    </lineage>
</organism>
<dbReference type="AlphaFoldDB" id="C0XFJ8"/>
<gene>
    <name evidence="2" type="ORF">HMPREF0519_0009</name>
</gene>
<proteinExistence type="predicted"/>
<feature type="chain" id="PRO_5039703006" description="GW domain-containing protein" evidence="1">
    <location>
        <begin position="20"/>
        <end position="253"/>
    </location>
</feature>